<dbReference type="Proteomes" id="UP000191010">
    <property type="component" value="Chromosome"/>
</dbReference>
<sequence>MSFENVEEVVEERDPVSVNKRLAEGWSLLAIVPGFDATNSQAFTCYVLGKVISDTEKTMRMIKERCETREDNEFL</sequence>
<dbReference type="EMBL" id="CP019952">
    <property type="protein sequence ID" value="AQW69997.1"/>
    <property type="molecule type" value="Genomic_DNA"/>
</dbReference>
<dbReference type="RefSeq" id="WP_070576391.1">
    <property type="nucleotide sequence ID" value="NZ_CP019952.1"/>
</dbReference>
<protein>
    <submittedName>
        <fullName evidence="1">Uncharacterized protein</fullName>
    </submittedName>
</protein>
<name>A0ABM6J6D4_9PSED</name>
<keyword evidence="2" id="KW-1185">Reference proteome</keyword>
<accession>A0ABM6J6D4</accession>
<organism evidence="1 2">
    <name type="scientific">Pseudomonas parafulva</name>
    <dbReference type="NCBI Taxonomy" id="157782"/>
    <lineage>
        <taxon>Bacteria</taxon>
        <taxon>Pseudomonadati</taxon>
        <taxon>Pseudomonadota</taxon>
        <taxon>Gammaproteobacteria</taxon>
        <taxon>Pseudomonadales</taxon>
        <taxon>Pseudomonadaceae</taxon>
        <taxon>Pseudomonas</taxon>
    </lineage>
</organism>
<evidence type="ECO:0000313" key="1">
    <source>
        <dbReference type="EMBL" id="AQW69997.1"/>
    </source>
</evidence>
<proteinExistence type="predicted"/>
<evidence type="ECO:0000313" key="2">
    <source>
        <dbReference type="Proteomes" id="UP000191010"/>
    </source>
</evidence>
<gene>
    <name evidence="1" type="ORF">B2J77_18040</name>
</gene>
<reference evidence="1 2" key="1">
    <citation type="submission" date="2017-02" db="EMBL/GenBank/DDBJ databases">
        <authorList>
            <person name="Guo L."/>
        </authorList>
    </citation>
    <scope>NUCLEOTIDE SEQUENCE [LARGE SCALE GENOMIC DNA]</scope>
    <source>
        <strain evidence="1 2">PRS09-11288</strain>
    </source>
</reference>